<dbReference type="Ensembl" id="ENSAMXT00000036500.1">
    <property type="protein sequence ID" value="ENSAMXP00000052114.1"/>
    <property type="gene ID" value="ENSAMXG00000043184.1"/>
</dbReference>
<dbReference type="GO" id="GO:0043114">
    <property type="term" value="P:regulation of vascular permeability"/>
    <property type="evidence" value="ECO:0007669"/>
    <property type="project" value="Ensembl"/>
</dbReference>
<dbReference type="PANTHER" id="PTHR21687">
    <property type="entry name" value="PLASMALEMMA VESICLE-ASSOCIATED PROTEIN"/>
    <property type="match status" value="1"/>
</dbReference>
<organism evidence="3 4">
    <name type="scientific">Astyanax mexicanus</name>
    <name type="common">Blind cave fish</name>
    <name type="synonym">Astyanax fasciatus mexicanus</name>
    <dbReference type="NCBI Taxonomy" id="7994"/>
    <lineage>
        <taxon>Eukaryota</taxon>
        <taxon>Metazoa</taxon>
        <taxon>Chordata</taxon>
        <taxon>Craniata</taxon>
        <taxon>Vertebrata</taxon>
        <taxon>Euteleostomi</taxon>
        <taxon>Actinopterygii</taxon>
        <taxon>Neopterygii</taxon>
        <taxon>Teleostei</taxon>
        <taxon>Ostariophysi</taxon>
        <taxon>Characiformes</taxon>
        <taxon>Characoidei</taxon>
        <taxon>Acestrorhamphidae</taxon>
        <taxon>Acestrorhamphinae</taxon>
        <taxon>Astyanax</taxon>
    </lineage>
</organism>
<reference evidence="3" key="3">
    <citation type="submission" date="2025-05" db="UniProtKB">
        <authorList>
            <consortium name="Ensembl"/>
        </authorList>
    </citation>
    <scope>IDENTIFICATION</scope>
</reference>
<protein>
    <submittedName>
        <fullName evidence="3">Plasmalemma vesicle associated protein b</fullName>
    </submittedName>
</protein>
<evidence type="ECO:0000256" key="1">
    <source>
        <dbReference type="SAM" id="Coils"/>
    </source>
</evidence>
<dbReference type="GeneTree" id="ENSGT00390000006166"/>
<dbReference type="Pfam" id="PF06637">
    <property type="entry name" value="PV-1"/>
    <property type="match status" value="1"/>
</dbReference>
<keyword evidence="4" id="KW-1185">Reference proteome</keyword>
<dbReference type="Bgee" id="ENSAMXG00000043184">
    <property type="expression patterns" value="Expressed in heart and 14 other cell types or tissues"/>
</dbReference>
<dbReference type="InterPro" id="IPR009538">
    <property type="entry name" value="PV-1"/>
</dbReference>
<dbReference type="GO" id="GO:0007219">
    <property type="term" value="P:Notch signaling pathway"/>
    <property type="evidence" value="ECO:0007669"/>
    <property type="project" value="Ensembl"/>
</dbReference>
<evidence type="ECO:0000256" key="2">
    <source>
        <dbReference type="SAM" id="Phobius"/>
    </source>
</evidence>
<reference evidence="4" key="2">
    <citation type="journal article" date="2014" name="Nat. Commun.">
        <title>The cavefish genome reveals candidate genes for eye loss.</title>
        <authorList>
            <person name="McGaugh S.E."/>
            <person name="Gross J.B."/>
            <person name="Aken B."/>
            <person name="Blin M."/>
            <person name="Borowsky R."/>
            <person name="Chalopin D."/>
            <person name="Hinaux H."/>
            <person name="Jeffery W.R."/>
            <person name="Keene A."/>
            <person name="Ma L."/>
            <person name="Minx P."/>
            <person name="Murphy D."/>
            <person name="O'Quin K.E."/>
            <person name="Retaux S."/>
            <person name="Rohner N."/>
            <person name="Searle S.M."/>
            <person name="Stahl B.A."/>
            <person name="Tabin C."/>
            <person name="Volff J.N."/>
            <person name="Yoshizawa M."/>
            <person name="Warren W.C."/>
        </authorList>
    </citation>
    <scope>NUCLEOTIDE SEQUENCE [LARGE SCALE GENOMIC DNA]</scope>
    <source>
        <strain evidence="4">female</strain>
    </source>
</reference>
<dbReference type="Ensembl" id="ENSAMXT00000053230.1">
    <property type="protein sequence ID" value="ENSAMXP00000052656.1"/>
    <property type="gene ID" value="ENSAMXG00000043184.1"/>
</dbReference>
<accession>A0A3B1KEJ1</accession>
<feature type="transmembrane region" description="Helical" evidence="2">
    <location>
        <begin position="28"/>
        <end position="54"/>
    </location>
</feature>
<name>A0A3B1KEJ1_ASTMX</name>
<evidence type="ECO:0000313" key="4">
    <source>
        <dbReference type="Proteomes" id="UP000018467"/>
    </source>
</evidence>
<evidence type="ECO:0000313" key="3">
    <source>
        <dbReference type="Ensembl" id="ENSAMXP00000052114.1"/>
    </source>
</evidence>
<keyword evidence="2" id="KW-1133">Transmembrane helix</keyword>
<dbReference type="Proteomes" id="UP000018467">
    <property type="component" value="Unassembled WGS sequence"/>
</dbReference>
<keyword evidence="1" id="KW-0175">Coiled coil</keyword>
<feature type="coiled-coil region" evidence="1">
    <location>
        <begin position="59"/>
        <end position="128"/>
    </location>
</feature>
<dbReference type="Ensembl" id="ENSAMXT00000049118.1">
    <property type="protein sequence ID" value="ENSAMXP00000044717.1"/>
    <property type="gene ID" value="ENSAMXG00000043184.1"/>
</dbReference>
<sequence>MYNNSYNRPKVALEKKVIHKSKGKSCGYYLRIVFFFSSLIQSLIIVSLVLFLVYGQPEKSAEEKRAEELQEGYNRLSKDNANLRKDKVNLTSLLKTKTAEKTMADKQLAKLTTELEAAKSNNTKLVNALSICNANKPMISRLAPAPCPAVSTSSNAHLKSLQTVLDHQRVLYMLLQNNFTQTVQTLKHDLERVASEKSRYEMEATQLKQEKGDLTSELQLFRKKCKEDFVSSLQGIQTVSTAFLAKIDNLFPDSYTFLLTCDKQQEQMQKIQDNCTNLSRQVESKFQSYLNIVGDKVSTLQGQSSRLEVQNRRLTSDMQQCSQSRTQETAQCKKLLADAQETQDRLVEPLLQAQKQLMQEKQMLQTMCAPKPILPSMPRPSGLNSHGP</sequence>
<dbReference type="AlphaFoldDB" id="A0A3B1KEJ1"/>
<proteinExistence type="predicted"/>
<dbReference type="PANTHER" id="PTHR21687:SF6">
    <property type="entry name" value="PLASMALEMMA VESICLE-ASSOCIATED PROTEIN"/>
    <property type="match status" value="1"/>
</dbReference>
<keyword evidence="2" id="KW-0812">Transmembrane</keyword>
<keyword evidence="2" id="KW-0472">Membrane</keyword>
<dbReference type="GO" id="GO:0002693">
    <property type="term" value="P:positive regulation of cellular extravasation"/>
    <property type="evidence" value="ECO:0007669"/>
    <property type="project" value="TreeGrafter"/>
</dbReference>
<dbReference type="STRING" id="7994.ENSAMXP00000052656"/>
<reference evidence="4" key="1">
    <citation type="submission" date="2013-03" db="EMBL/GenBank/DDBJ databases">
        <authorList>
            <person name="Jeffery W."/>
            <person name="Warren W."/>
            <person name="Wilson R.K."/>
        </authorList>
    </citation>
    <scope>NUCLEOTIDE SEQUENCE</scope>
    <source>
        <strain evidence="4">female</strain>
    </source>
</reference>
<feature type="coiled-coil region" evidence="1">
    <location>
        <begin position="183"/>
        <end position="224"/>
    </location>
</feature>